<dbReference type="AlphaFoldDB" id="A0A972FSL2"/>
<sequence length="158" mass="17623">MKNSVISFAIAISLIGCNKKEEIKAGESPIKTETDTIVSSSETEKNCYEFVQQKDTISLSYNQTGNKVNGELHFKNFEKDSSHGKVEGIFSGDTLKLDYTFQSEGTESVREMNFLKNGLSLIMGTGDMEDKDGKMSFKNQKHIKYIDAIVLVKADCKN</sequence>
<comment type="caution">
    <text evidence="1">The sequence shown here is derived from an EMBL/GenBank/DDBJ whole genome shotgun (WGS) entry which is preliminary data.</text>
</comment>
<organism evidence="1 2">
    <name type="scientific">Flavobacterium silvaticum</name>
    <dbReference type="NCBI Taxonomy" id="1852020"/>
    <lineage>
        <taxon>Bacteria</taxon>
        <taxon>Pseudomonadati</taxon>
        <taxon>Bacteroidota</taxon>
        <taxon>Flavobacteriia</taxon>
        <taxon>Flavobacteriales</taxon>
        <taxon>Flavobacteriaceae</taxon>
        <taxon>Flavobacterium</taxon>
    </lineage>
</organism>
<reference evidence="1" key="1">
    <citation type="submission" date="2020-02" db="EMBL/GenBank/DDBJ databases">
        <title>Flavobacterium sp. genome.</title>
        <authorList>
            <person name="Jung H.S."/>
            <person name="Baek J.H."/>
            <person name="Jeon C.O."/>
        </authorList>
    </citation>
    <scope>NUCLEOTIDE SEQUENCE</scope>
    <source>
        <strain evidence="1">SE-s28</strain>
    </source>
</reference>
<keyword evidence="2" id="KW-1185">Reference proteome</keyword>
<evidence type="ECO:0000313" key="1">
    <source>
        <dbReference type="EMBL" id="NMH26780.1"/>
    </source>
</evidence>
<dbReference type="PROSITE" id="PS51257">
    <property type="entry name" value="PROKAR_LIPOPROTEIN"/>
    <property type="match status" value="1"/>
</dbReference>
<dbReference type="EMBL" id="JAAMPU010000096">
    <property type="protein sequence ID" value="NMH26780.1"/>
    <property type="molecule type" value="Genomic_DNA"/>
</dbReference>
<protein>
    <submittedName>
        <fullName evidence="1">Uncharacterized protein</fullName>
    </submittedName>
</protein>
<proteinExistence type="predicted"/>
<evidence type="ECO:0000313" key="2">
    <source>
        <dbReference type="Proteomes" id="UP000712080"/>
    </source>
</evidence>
<name>A0A972FSL2_9FLAO</name>
<accession>A0A972FSL2</accession>
<dbReference type="RefSeq" id="WP_169525783.1">
    <property type="nucleotide sequence ID" value="NZ_JAAMPU010000096.1"/>
</dbReference>
<dbReference type="Proteomes" id="UP000712080">
    <property type="component" value="Unassembled WGS sequence"/>
</dbReference>
<gene>
    <name evidence="1" type="ORF">G6047_01945</name>
</gene>